<evidence type="ECO:0000256" key="4">
    <source>
        <dbReference type="ARBA" id="ARBA00023242"/>
    </source>
</evidence>
<gene>
    <name evidence="6" type="ORF">BN7_5061</name>
</gene>
<evidence type="ECO:0000256" key="1">
    <source>
        <dbReference type="ARBA" id="ARBA00023015"/>
    </source>
</evidence>
<dbReference type="CDD" id="cd12148">
    <property type="entry name" value="fungal_TF_MHR"/>
    <property type="match status" value="1"/>
</dbReference>
<keyword evidence="2" id="KW-0238">DNA-binding</keyword>
<dbReference type="InParanoid" id="K0KVI9"/>
<dbReference type="FunCoup" id="K0KVI9">
    <property type="interactions" value="1431"/>
</dbReference>
<evidence type="ECO:0000313" key="6">
    <source>
        <dbReference type="EMBL" id="CCH45479.1"/>
    </source>
</evidence>
<evidence type="ECO:0000256" key="2">
    <source>
        <dbReference type="ARBA" id="ARBA00023125"/>
    </source>
</evidence>
<dbReference type="eggNOG" id="ENOG502QW20">
    <property type="taxonomic scope" value="Eukaryota"/>
</dbReference>
<comment type="caution">
    <text evidence="6">The sequence shown here is derived from an EMBL/GenBank/DDBJ whole genome shotgun (WGS) entry which is preliminary data.</text>
</comment>
<dbReference type="AlphaFoldDB" id="K0KVI9"/>
<dbReference type="GO" id="GO:0000978">
    <property type="term" value="F:RNA polymerase II cis-regulatory region sequence-specific DNA binding"/>
    <property type="evidence" value="ECO:0007669"/>
    <property type="project" value="TreeGrafter"/>
</dbReference>
<accession>K0KVI9</accession>
<keyword evidence="7" id="KW-1185">Reference proteome</keyword>
<evidence type="ECO:0000313" key="7">
    <source>
        <dbReference type="Proteomes" id="UP000009328"/>
    </source>
</evidence>
<protein>
    <submittedName>
        <fullName evidence="6">Oleate-activated transcription factor 1</fullName>
    </submittedName>
</protein>
<dbReference type="InterPro" id="IPR050675">
    <property type="entry name" value="OAF3"/>
</dbReference>
<dbReference type="GO" id="GO:0005634">
    <property type="term" value="C:nucleus"/>
    <property type="evidence" value="ECO:0007669"/>
    <property type="project" value="TreeGrafter"/>
</dbReference>
<name>K0KVI9_WICCF</name>
<sequence>MSENEPKEKRKRQRLSLVCLHWKPTCSNCQRFGVECNYELPHWVNSSLEKKTVTTSITSNDEYKHKSREELLHEIEQLKNKLNKSSPNTPNGSTEIKSTHSNFTQVDYFTSSVDLGLNNNDIIDLYESYNTLAMKHSSHEEHKPLSPMAISKMDHYLAFFMCYMFVSIKLTPSSVSDMFKETWKSKHSDGSSKWLYLLDLKNRDSELKNAIDRIIGDRATLCRINVFPFLNMRDSNQDEVEALTRSIEQTLPSKSFAENYLDFFFHFIWISKPFIDEVSFKKEVTRIISFDDETKRPKITFSQRSDFATIATLLIILRYSSIAIAVIDDDELPSFLTSLKENPVSVKAITVARMCLSMYKVLKKTTIHVIQSLLYLRSYFKDCPEDGDGLTLSQSQLLFGFIVQSAVTMGLHRDPQNYSQVSNDMNEVNLRRRIWYCIEEMDNESAILSGSLSALPHRSLIDVKIPTITSIDTVEHAQVKEIELRRPLLEIYEQLSFSINNMQQKPTLHKIISLLDQSRSYVDTHYSLNSMESLKHLNCGTRIFRATMFTNLKHIQKQLIQLSLEITTYYSLCLHYESNSHLEANLYRLFLKKTLLSCSAALDLSASYLSGSFNEYCTPIHTNYGLCPLIITSCFRVMNTLMSILLKVYHAQDLLESNYIFSVDSNIKQKALDDFSNDLSKKFESALFLMRKKLSKKYYQSLKILGCFHYAYILLKNDKFKMMNRIIKFLESDEKSSIGDDVVLNGPRRDEIKKHFQKNKSLITSSSEWMQLNNTVNWIMNSNNSNSSEDPTFEGENETIMNINNTNLLADFTESEIKFYTDLLKTEPLKSFSIPNNVDPKTSTELFNSSSSSNSTPNDSNNDIYQRVFNEQNINEITPQISNMFKATRNGGTPQNNENNDGFLGDIFDRLMGTNATVDDVFTF</sequence>
<reference evidence="6 7" key="1">
    <citation type="journal article" date="2012" name="Eukaryot. Cell">
        <title>Draft genome sequence of Wickerhamomyces ciferrii NRRL Y-1031 F-60-10.</title>
        <authorList>
            <person name="Schneider J."/>
            <person name="Andrea H."/>
            <person name="Blom J."/>
            <person name="Jaenicke S."/>
            <person name="Ruckert C."/>
            <person name="Schorsch C."/>
            <person name="Szczepanowski R."/>
            <person name="Farwick M."/>
            <person name="Goesmann A."/>
            <person name="Puhler A."/>
            <person name="Schaffer S."/>
            <person name="Tauch A."/>
            <person name="Kohler T."/>
            <person name="Brinkrolf K."/>
        </authorList>
    </citation>
    <scope>NUCLEOTIDE SEQUENCE [LARGE SCALE GENOMIC DNA]</scope>
    <source>
        <strain evidence="7">ATCC 14091 / BCRC 22168 / CBS 111 / JCM 3599 / NBRC 0793 / NRRL Y-1031 F-60-10</strain>
    </source>
</reference>
<feature type="compositionally biased region" description="Low complexity" evidence="5">
    <location>
        <begin position="848"/>
        <end position="862"/>
    </location>
</feature>
<dbReference type="STRING" id="1206466.K0KVI9"/>
<evidence type="ECO:0000256" key="5">
    <source>
        <dbReference type="SAM" id="MobiDB-lite"/>
    </source>
</evidence>
<keyword evidence="1" id="KW-0805">Transcription regulation</keyword>
<dbReference type="GO" id="GO:0000981">
    <property type="term" value="F:DNA-binding transcription factor activity, RNA polymerase II-specific"/>
    <property type="evidence" value="ECO:0007669"/>
    <property type="project" value="TreeGrafter"/>
</dbReference>
<dbReference type="Proteomes" id="UP000009328">
    <property type="component" value="Unassembled WGS sequence"/>
</dbReference>
<feature type="compositionally biased region" description="Polar residues" evidence="5">
    <location>
        <begin position="833"/>
        <end position="847"/>
    </location>
</feature>
<proteinExistence type="predicted"/>
<keyword evidence="3" id="KW-0804">Transcription</keyword>
<dbReference type="PANTHER" id="PTHR31069:SF29">
    <property type="entry name" value="OLEATE-ACTIVATED TRANSCRIPTION FACTOR 1-RELATED"/>
    <property type="match status" value="1"/>
</dbReference>
<evidence type="ECO:0000256" key="3">
    <source>
        <dbReference type="ARBA" id="ARBA00023163"/>
    </source>
</evidence>
<dbReference type="EMBL" id="CAIF01000198">
    <property type="protein sequence ID" value="CCH45479.1"/>
    <property type="molecule type" value="Genomic_DNA"/>
</dbReference>
<feature type="region of interest" description="Disordered" evidence="5">
    <location>
        <begin position="831"/>
        <end position="863"/>
    </location>
</feature>
<keyword evidence="4" id="KW-0539">Nucleus</keyword>
<dbReference type="HOGENOM" id="CLU_328783_0_0_1"/>
<dbReference type="PANTHER" id="PTHR31069">
    <property type="entry name" value="OLEATE-ACTIVATED TRANSCRIPTION FACTOR 1-RELATED"/>
    <property type="match status" value="1"/>
</dbReference>
<dbReference type="GO" id="GO:0045944">
    <property type="term" value="P:positive regulation of transcription by RNA polymerase II"/>
    <property type="evidence" value="ECO:0007669"/>
    <property type="project" value="TreeGrafter"/>
</dbReference>
<organism evidence="6 7">
    <name type="scientific">Wickerhamomyces ciferrii (strain ATCC 14091 / BCRC 22168 / CBS 111 / JCM 3599 / NBRC 0793 / NRRL Y-1031 F-60-10)</name>
    <name type="common">Yeast</name>
    <name type="synonym">Pichia ciferrii</name>
    <dbReference type="NCBI Taxonomy" id="1206466"/>
    <lineage>
        <taxon>Eukaryota</taxon>
        <taxon>Fungi</taxon>
        <taxon>Dikarya</taxon>
        <taxon>Ascomycota</taxon>
        <taxon>Saccharomycotina</taxon>
        <taxon>Saccharomycetes</taxon>
        <taxon>Phaffomycetales</taxon>
        <taxon>Wickerhamomycetaceae</taxon>
        <taxon>Wickerhamomyces</taxon>
    </lineage>
</organism>